<comment type="similarity">
    <text evidence="4 7">Belongs to the glucosamine/galactosamine-6-phosphate isomerase family. 6-phosphogluconolactonase subfamily.</text>
</comment>
<dbReference type="SUPFAM" id="SSF100950">
    <property type="entry name" value="NagB/RpiA/CoA transferase-like"/>
    <property type="match status" value="1"/>
</dbReference>
<dbReference type="EC" id="3.1.1.31" evidence="5 7"/>
<dbReference type="InterPro" id="IPR006148">
    <property type="entry name" value="Glc/Gal-6P_isomerase"/>
</dbReference>
<dbReference type="GO" id="GO:0017057">
    <property type="term" value="F:6-phosphogluconolactonase activity"/>
    <property type="evidence" value="ECO:0007669"/>
    <property type="project" value="UniProtKB-UniRule"/>
</dbReference>
<gene>
    <name evidence="7 9" type="primary">pgl</name>
    <name evidence="9" type="ORF">GP473_04530</name>
</gene>
<dbReference type="PANTHER" id="PTHR11054">
    <property type="entry name" value="6-PHOSPHOGLUCONOLACTONASE"/>
    <property type="match status" value="1"/>
</dbReference>
<dbReference type="NCBIfam" id="TIGR01198">
    <property type="entry name" value="pgl"/>
    <property type="match status" value="1"/>
</dbReference>
<comment type="pathway">
    <text evidence="3 7">Carbohydrate degradation; pentose phosphate pathway; D-ribulose 5-phosphate from D-glucose 6-phosphate (oxidative stage): step 2/3.</text>
</comment>
<dbReference type="UniPathway" id="UPA00115">
    <property type="reaction ID" value="UER00409"/>
</dbReference>
<dbReference type="AlphaFoldDB" id="A0A7G7YNF9"/>
<evidence type="ECO:0000256" key="6">
    <source>
        <dbReference type="ARBA" id="ARBA00020337"/>
    </source>
</evidence>
<evidence type="ECO:0000313" key="9">
    <source>
        <dbReference type="EMBL" id="QNH96029.1"/>
    </source>
</evidence>
<comment type="catalytic activity">
    <reaction evidence="1 7">
        <text>6-phospho-D-glucono-1,5-lactone + H2O = 6-phospho-D-gluconate + H(+)</text>
        <dbReference type="Rhea" id="RHEA:12556"/>
        <dbReference type="ChEBI" id="CHEBI:15377"/>
        <dbReference type="ChEBI" id="CHEBI:15378"/>
        <dbReference type="ChEBI" id="CHEBI:57955"/>
        <dbReference type="ChEBI" id="CHEBI:58759"/>
        <dbReference type="EC" id="3.1.1.31"/>
    </reaction>
</comment>
<dbReference type="PANTHER" id="PTHR11054:SF0">
    <property type="entry name" value="6-PHOSPHOGLUCONOLACTONASE"/>
    <property type="match status" value="1"/>
</dbReference>
<reference evidence="9 10" key="1">
    <citation type="submission" date="2019-12" db="EMBL/GenBank/DDBJ databases">
        <title>Corynebacterium sp. nov., isolated from feces of the Anser Albifrons in China.</title>
        <authorList>
            <person name="Liu Q."/>
        </authorList>
    </citation>
    <scope>NUCLEOTIDE SEQUENCE [LARGE SCALE GENOMIC DNA]</scope>
    <source>
        <strain evidence="9 10">23H37-10</strain>
    </source>
</reference>
<dbReference type="GO" id="GO:0005975">
    <property type="term" value="P:carbohydrate metabolic process"/>
    <property type="evidence" value="ECO:0007669"/>
    <property type="project" value="UniProtKB-UniRule"/>
</dbReference>
<sequence>MSSHTASVPEIRVLPNKLAVASAVAREFWNTIAALQRTGNTVHDDGVVRVVLTGGTVGIETLRQILLLDHAAKTSAEDFPITTVDWNRVLVFFGDERFLPTGNPDRNDTQAFNALLRHIDIPRSNVFPFSAPQPGEAFDGENLDLAAESYCRVLGREAPEGFDIHLLGMGPEGHVNSLFPQTPELLSPTALVQSVRGCPKPPAERVTLTLDAIATARRVWLIVAGKEKKEAAVHAADRDSSGDWPAGMVQGADHTILWVDHAADPGTD</sequence>
<dbReference type="EMBL" id="CP046883">
    <property type="protein sequence ID" value="QNH96029.1"/>
    <property type="molecule type" value="Genomic_DNA"/>
</dbReference>
<dbReference type="Gene3D" id="3.40.50.1360">
    <property type="match status" value="1"/>
</dbReference>
<dbReference type="Proteomes" id="UP000515275">
    <property type="component" value="Chromosome"/>
</dbReference>
<dbReference type="Pfam" id="PF01182">
    <property type="entry name" value="Glucosamine_iso"/>
    <property type="match status" value="1"/>
</dbReference>
<comment type="function">
    <text evidence="2 7">Hydrolysis of 6-phosphogluconolactone to 6-phosphogluconate.</text>
</comment>
<keyword evidence="10" id="KW-1185">Reference proteome</keyword>
<evidence type="ECO:0000256" key="2">
    <source>
        <dbReference type="ARBA" id="ARBA00002681"/>
    </source>
</evidence>
<evidence type="ECO:0000313" key="10">
    <source>
        <dbReference type="Proteomes" id="UP000515275"/>
    </source>
</evidence>
<name>A0A7G7YNF9_9CORY</name>
<dbReference type="GO" id="GO:0006098">
    <property type="term" value="P:pentose-phosphate shunt"/>
    <property type="evidence" value="ECO:0007669"/>
    <property type="project" value="UniProtKB-UniPathway"/>
</dbReference>
<evidence type="ECO:0000259" key="8">
    <source>
        <dbReference type="Pfam" id="PF01182"/>
    </source>
</evidence>
<dbReference type="InterPro" id="IPR037171">
    <property type="entry name" value="NagB/RpiA_transferase-like"/>
</dbReference>
<protein>
    <recommendedName>
        <fullName evidence="6 7">6-phosphogluconolactonase</fullName>
        <shortName evidence="7">6PGL</shortName>
        <ecNumber evidence="5 7">3.1.1.31</ecNumber>
    </recommendedName>
</protein>
<evidence type="ECO:0000256" key="3">
    <source>
        <dbReference type="ARBA" id="ARBA00004961"/>
    </source>
</evidence>
<evidence type="ECO:0000256" key="4">
    <source>
        <dbReference type="ARBA" id="ARBA00010662"/>
    </source>
</evidence>
<evidence type="ECO:0000256" key="7">
    <source>
        <dbReference type="RuleBase" id="RU365095"/>
    </source>
</evidence>
<evidence type="ECO:0000256" key="5">
    <source>
        <dbReference type="ARBA" id="ARBA00013198"/>
    </source>
</evidence>
<dbReference type="InterPro" id="IPR039104">
    <property type="entry name" value="6PGL"/>
</dbReference>
<proteinExistence type="inferred from homology"/>
<dbReference type="InterPro" id="IPR005900">
    <property type="entry name" value="6-phosphogluconolactonase_DevB"/>
</dbReference>
<dbReference type="CDD" id="cd01400">
    <property type="entry name" value="6PGL"/>
    <property type="match status" value="1"/>
</dbReference>
<keyword evidence="7 9" id="KW-0378">Hydrolase</keyword>
<organism evidence="9 10">
    <name type="scientific">Corynebacterium anserum</name>
    <dbReference type="NCBI Taxonomy" id="2684406"/>
    <lineage>
        <taxon>Bacteria</taxon>
        <taxon>Bacillati</taxon>
        <taxon>Actinomycetota</taxon>
        <taxon>Actinomycetes</taxon>
        <taxon>Mycobacteriales</taxon>
        <taxon>Corynebacteriaceae</taxon>
        <taxon>Corynebacterium</taxon>
    </lineage>
</organism>
<dbReference type="RefSeq" id="WP_185769776.1">
    <property type="nucleotide sequence ID" value="NZ_CP046883.1"/>
</dbReference>
<accession>A0A7G7YNF9</accession>
<feature type="domain" description="Glucosamine/galactosamine-6-phosphate isomerase" evidence="8">
    <location>
        <begin position="20"/>
        <end position="258"/>
    </location>
</feature>
<evidence type="ECO:0000256" key="1">
    <source>
        <dbReference type="ARBA" id="ARBA00000832"/>
    </source>
</evidence>
<dbReference type="KEGG" id="cans:GP473_04530"/>